<evidence type="ECO:0000256" key="12">
    <source>
        <dbReference type="ARBA" id="ARBA00023180"/>
    </source>
</evidence>
<evidence type="ECO:0000256" key="5">
    <source>
        <dbReference type="ARBA" id="ARBA00022475"/>
    </source>
</evidence>
<dbReference type="Gene3D" id="3.40.50.80">
    <property type="entry name" value="Nucleotide-binding domain of ferredoxin-NADP reductase (FNR) module"/>
    <property type="match status" value="1"/>
</dbReference>
<dbReference type="Pfam" id="PF24864">
    <property type="entry name" value="DUF7730"/>
    <property type="match status" value="1"/>
</dbReference>
<keyword evidence="4" id="KW-0813">Transport</keyword>
<evidence type="ECO:0000256" key="1">
    <source>
        <dbReference type="ARBA" id="ARBA00004651"/>
    </source>
</evidence>
<dbReference type="AlphaFoldDB" id="A0A5M9JGX1"/>
<keyword evidence="9" id="KW-0560">Oxidoreductase</keyword>
<evidence type="ECO:0000256" key="3">
    <source>
        <dbReference type="ARBA" id="ARBA00012668"/>
    </source>
</evidence>
<dbReference type="VEuPathDB" id="FungiDB:MFRU_010g00330"/>
<dbReference type="EC" id="1.16.1.9" evidence="3"/>
<evidence type="ECO:0000256" key="11">
    <source>
        <dbReference type="ARBA" id="ARBA00023136"/>
    </source>
</evidence>
<feature type="transmembrane region" description="Helical" evidence="15">
    <location>
        <begin position="30"/>
        <end position="48"/>
    </location>
</feature>
<evidence type="ECO:0000256" key="15">
    <source>
        <dbReference type="SAM" id="Phobius"/>
    </source>
</evidence>
<dbReference type="GO" id="GO:0015677">
    <property type="term" value="P:copper ion import"/>
    <property type="evidence" value="ECO:0007669"/>
    <property type="project" value="TreeGrafter"/>
</dbReference>
<feature type="transmembrane region" description="Helical" evidence="15">
    <location>
        <begin position="183"/>
        <end position="201"/>
    </location>
</feature>
<dbReference type="SUPFAM" id="SSF63380">
    <property type="entry name" value="Riboflavin synthase domain-like"/>
    <property type="match status" value="1"/>
</dbReference>
<dbReference type="InterPro" id="IPR017938">
    <property type="entry name" value="Riboflavin_synthase-like_b-brl"/>
</dbReference>
<dbReference type="PANTHER" id="PTHR32361">
    <property type="entry name" value="FERRIC/CUPRIC REDUCTASE TRANSMEMBRANE COMPONENT"/>
    <property type="match status" value="1"/>
</dbReference>
<dbReference type="InterPro" id="IPR013130">
    <property type="entry name" value="Fe3_Rdtase_TM_dom"/>
</dbReference>
<keyword evidence="11 15" id="KW-0472">Membrane</keyword>
<dbReference type="GO" id="GO:0052851">
    <property type="term" value="F:ferric-chelate reductase (NADPH) activity"/>
    <property type="evidence" value="ECO:0007669"/>
    <property type="project" value="UniProtKB-EC"/>
</dbReference>
<dbReference type="CDD" id="cd06186">
    <property type="entry name" value="NOX_Duox_like_FAD_NADP"/>
    <property type="match status" value="1"/>
</dbReference>
<comment type="catalytic activity">
    <reaction evidence="13">
        <text>2 a Fe(II)-siderophore + NADP(+) + H(+) = 2 a Fe(III)-siderophore + NADPH</text>
        <dbReference type="Rhea" id="RHEA:28795"/>
        <dbReference type="Rhea" id="RHEA-COMP:11342"/>
        <dbReference type="Rhea" id="RHEA-COMP:11344"/>
        <dbReference type="ChEBI" id="CHEBI:15378"/>
        <dbReference type="ChEBI" id="CHEBI:29033"/>
        <dbReference type="ChEBI" id="CHEBI:29034"/>
        <dbReference type="ChEBI" id="CHEBI:57783"/>
        <dbReference type="ChEBI" id="CHEBI:58349"/>
        <dbReference type="EC" id="1.16.1.9"/>
    </reaction>
</comment>
<dbReference type="Pfam" id="PF01794">
    <property type="entry name" value="Ferric_reduct"/>
    <property type="match status" value="1"/>
</dbReference>
<dbReference type="InterPro" id="IPR017927">
    <property type="entry name" value="FAD-bd_FR_type"/>
</dbReference>
<evidence type="ECO:0000256" key="4">
    <source>
        <dbReference type="ARBA" id="ARBA00022448"/>
    </source>
</evidence>
<gene>
    <name evidence="17" type="ORF">EYC84_008355</name>
</gene>
<protein>
    <recommendedName>
        <fullName evidence="3">ferric-chelate reductase (NADPH)</fullName>
        <ecNumber evidence="3">1.16.1.9</ecNumber>
    </recommendedName>
</protein>
<dbReference type="EMBL" id="VICG01000010">
    <property type="protein sequence ID" value="KAA8567910.1"/>
    <property type="molecule type" value="Genomic_DNA"/>
</dbReference>
<evidence type="ECO:0000256" key="8">
    <source>
        <dbReference type="ARBA" id="ARBA00022989"/>
    </source>
</evidence>
<reference evidence="17 18" key="1">
    <citation type="submission" date="2019-06" db="EMBL/GenBank/DDBJ databases">
        <title>Genome Sequence of the Brown Rot Fungal Pathogen Monilinia fructicola.</title>
        <authorList>
            <person name="De Miccolis Angelini R.M."/>
            <person name="Landi L."/>
            <person name="Abate D."/>
            <person name="Pollastro S."/>
            <person name="Romanazzi G."/>
            <person name="Faretra F."/>
        </authorList>
    </citation>
    <scope>NUCLEOTIDE SEQUENCE [LARGE SCALE GENOMIC DNA]</scope>
    <source>
        <strain evidence="17 18">Mfrc123</strain>
    </source>
</reference>
<feature type="compositionally biased region" description="Low complexity" evidence="14">
    <location>
        <begin position="529"/>
        <end position="541"/>
    </location>
</feature>
<evidence type="ECO:0000256" key="2">
    <source>
        <dbReference type="ARBA" id="ARBA00006278"/>
    </source>
</evidence>
<evidence type="ECO:0000313" key="18">
    <source>
        <dbReference type="Proteomes" id="UP000322873"/>
    </source>
</evidence>
<evidence type="ECO:0000313" key="17">
    <source>
        <dbReference type="EMBL" id="KAA8567910.1"/>
    </source>
</evidence>
<sequence length="1183" mass="133043">MDALMSGMSGGMDMGSDGMFRDYNQKLARGYWYIIAGFVGAVLLCRGFERWRDWDRLRRSQTVSLRYPTQPSNRLQEIYATFTAIFRELSYPQIHISTPYLSWLSPPSSGRTILLLCYWAILIFMMTYDVTIKDAYYYERIGFRGAWISVTQVPLIYLLSSKSNIIGALIGSSHERLNWFHRWVSRTLLFTVTVHGAFFFREWVRADFVAFELKLMPMVKYGMGAWGLLLWTFLSSLSPLRRMAYEVFVLQHIACAGVFLWLLYIHVPEYARYNVWFAVAAISFDWVFRGILLVVKNFRVRVVGAACRGVQRIGHQAELQALSDDITIISIKDAPFTWQAGQHMYLWLPRLGPLETHPFTIASPYQTSNKCHCNEIQLAIRAQKGFSRRIHKYASKMQSLDNTAVLTAFVSGPYGVPPNWSSYETILLISASTGASYTLPILESILHNPAPTCVQRIQFLLIVRERGHIEFYTKRLGSALTLADRKGIQLMVKIAVTGDDGASLTSSKAEEGRAGYQVGGEEGEEETAAIESSASSSSSEAGAGGCCCNPRSSGKANDDEISIRSLKRQSYTDEEKADKTSFNITSQEISRSSSPQTGAGGCCCAKKPEKRPGGSPRKGGNNIIYMNGRPDIGQFIRGPIEITGGETAITVCGGKSLVAKVRNSTARLSDERASLALFAISSCKRDIYRGPVWEPPYRSHLSLGTISFTRTKMAAKPSDVLPPSRHHLWGPERRRLSSLLIQKALDALPGSRSSDPSPSRPYKAVKRPYGEQFTGKASKSYVPEAPVSERRVGRVKGERPLTPTEGGWACGEEVFWPGGSKLFERLPKEVRLEIYRWVLGEKVLHIVRRKDGLGHVVCQCDRDSETGEISEEDGCIVAGCRGVKIPGGSGVHERIGEGSGGLIQLLQVCRRIYSEAIPLLYATNTFNFDSLESLISFSNEILPRRFDSIISLSLSLNFSTSHIFNESSCNNLPRWERTWMIIGSMKSLKSLEATIIWPRKIPAWSHELRLLEPLKMVAWLGKEGFEVRLRELSREAKQRGKARAYEVGRGFDVGSAKIVPAVGFDEETEDDLPFKVVRMKLRIEANIQELKLKIDQFWRNEYKVVIMKDGDNFGFYWLINLSSPEESLKTETLKSSLISQPVQIFPRSLETVEPRMTLVFMQPIQLYLPTSDKNELQYPDLER</sequence>
<keyword evidence="6 15" id="KW-0812">Transmembrane</keyword>
<dbReference type="InterPro" id="IPR056632">
    <property type="entry name" value="DUF7730"/>
</dbReference>
<evidence type="ECO:0000256" key="13">
    <source>
        <dbReference type="ARBA" id="ARBA00048483"/>
    </source>
</evidence>
<keyword evidence="7" id="KW-0249">Electron transport</keyword>
<evidence type="ECO:0000259" key="16">
    <source>
        <dbReference type="PROSITE" id="PS51384"/>
    </source>
</evidence>
<feature type="region of interest" description="Disordered" evidence="14">
    <location>
        <begin position="501"/>
        <end position="546"/>
    </location>
</feature>
<dbReference type="Proteomes" id="UP000322873">
    <property type="component" value="Unassembled WGS sequence"/>
</dbReference>
<dbReference type="PROSITE" id="PS51384">
    <property type="entry name" value="FAD_FR"/>
    <property type="match status" value="1"/>
</dbReference>
<dbReference type="GO" id="GO:0005886">
    <property type="term" value="C:plasma membrane"/>
    <property type="evidence" value="ECO:0007669"/>
    <property type="project" value="UniProtKB-SubCell"/>
</dbReference>
<keyword evidence="8 15" id="KW-1133">Transmembrane helix</keyword>
<dbReference type="InterPro" id="IPR013121">
    <property type="entry name" value="Fe_red_NAD-bd_6"/>
</dbReference>
<evidence type="ECO:0000256" key="14">
    <source>
        <dbReference type="SAM" id="MobiDB-lite"/>
    </source>
</evidence>
<dbReference type="Pfam" id="PF08030">
    <property type="entry name" value="NAD_binding_6"/>
    <property type="match status" value="1"/>
</dbReference>
<comment type="similarity">
    <text evidence="2">Belongs to the ferric reductase (FRE) family.</text>
</comment>
<feature type="transmembrane region" description="Helical" evidence="15">
    <location>
        <begin position="273"/>
        <end position="295"/>
    </location>
</feature>
<dbReference type="InterPro" id="IPR051410">
    <property type="entry name" value="Ferric/Cupric_Reductase"/>
</dbReference>
<feature type="compositionally biased region" description="Basic and acidic residues" evidence="14">
    <location>
        <begin position="570"/>
        <end position="579"/>
    </location>
</feature>
<accession>A0A5M9JGX1</accession>
<keyword evidence="12" id="KW-0325">Glycoprotein</keyword>
<evidence type="ECO:0000256" key="7">
    <source>
        <dbReference type="ARBA" id="ARBA00022982"/>
    </source>
</evidence>
<dbReference type="InterPro" id="IPR039261">
    <property type="entry name" value="FNR_nucleotide-bd"/>
</dbReference>
<dbReference type="VEuPathDB" id="FungiDB:MFRU_010g00320"/>
<dbReference type="GO" id="GO:0006826">
    <property type="term" value="P:iron ion transport"/>
    <property type="evidence" value="ECO:0007669"/>
    <property type="project" value="TreeGrafter"/>
</dbReference>
<dbReference type="GO" id="GO:0006879">
    <property type="term" value="P:intracellular iron ion homeostasis"/>
    <property type="evidence" value="ECO:0007669"/>
    <property type="project" value="TreeGrafter"/>
</dbReference>
<organism evidence="17 18">
    <name type="scientific">Monilinia fructicola</name>
    <name type="common">Brown rot fungus</name>
    <name type="synonym">Ciboria fructicola</name>
    <dbReference type="NCBI Taxonomy" id="38448"/>
    <lineage>
        <taxon>Eukaryota</taxon>
        <taxon>Fungi</taxon>
        <taxon>Dikarya</taxon>
        <taxon>Ascomycota</taxon>
        <taxon>Pezizomycotina</taxon>
        <taxon>Leotiomycetes</taxon>
        <taxon>Helotiales</taxon>
        <taxon>Sclerotiniaceae</taxon>
        <taxon>Monilinia</taxon>
    </lineage>
</organism>
<dbReference type="PANTHER" id="PTHR32361:SF9">
    <property type="entry name" value="FERRIC REDUCTASE TRANSMEMBRANE COMPONENT 3-RELATED"/>
    <property type="match status" value="1"/>
</dbReference>
<comment type="caution">
    <text evidence="17">The sequence shown here is derived from an EMBL/GenBank/DDBJ whole genome shotgun (WGS) entry which is preliminary data.</text>
</comment>
<feature type="transmembrane region" description="Helical" evidence="15">
    <location>
        <begin position="113"/>
        <end position="132"/>
    </location>
</feature>
<feature type="region of interest" description="Disordered" evidence="14">
    <location>
        <begin position="565"/>
        <end position="621"/>
    </location>
</feature>
<feature type="transmembrane region" description="Helical" evidence="15">
    <location>
        <begin position="247"/>
        <end position="267"/>
    </location>
</feature>
<dbReference type="Pfam" id="PF08022">
    <property type="entry name" value="FAD_binding_8"/>
    <property type="match status" value="1"/>
</dbReference>
<feature type="compositionally biased region" description="Polar residues" evidence="14">
    <location>
        <begin position="580"/>
        <end position="597"/>
    </location>
</feature>
<feature type="domain" description="FAD-binding FR-type" evidence="16">
    <location>
        <begin position="309"/>
        <end position="420"/>
    </location>
</feature>
<name>A0A5M9JGX1_MONFR</name>
<dbReference type="SFLD" id="SFLDS00052">
    <property type="entry name" value="Ferric_Reductase_Domain"/>
    <property type="match status" value="1"/>
</dbReference>
<comment type="subcellular location">
    <subcellularLocation>
        <location evidence="1">Cell membrane</location>
        <topology evidence="1">Multi-pass membrane protein</topology>
    </subcellularLocation>
</comment>
<keyword evidence="18" id="KW-1185">Reference proteome</keyword>
<dbReference type="VEuPathDB" id="FungiDB:MFRU_010g00340"/>
<keyword evidence="10" id="KW-0406">Ion transport</keyword>
<evidence type="ECO:0000256" key="10">
    <source>
        <dbReference type="ARBA" id="ARBA00023065"/>
    </source>
</evidence>
<keyword evidence="5" id="KW-1003">Cell membrane</keyword>
<evidence type="ECO:0000256" key="9">
    <source>
        <dbReference type="ARBA" id="ARBA00023002"/>
    </source>
</evidence>
<dbReference type="SFLD" id="SFLDG01168">
    <property type="entry name" value="Ferric_reductase_subgroup_(FRE"/>
    <property type="match status" value="1"/>
</dbReference>
<dbReference type="InterPro" id="IPR013112">
    <property type="entry name" value="FAD-bd_8"/>
</dbReference>
<feature type="transmembrane region" description="Helical" evidence="15">
    <location>
        <begin position="221"/>
        <end position="240"/>
    </location>
</feature>
<evidence type="ECO:0000256" key="6">
    <source>
        <dbReference type="ARBA" id="ARBA00022692"/>
    </source>
</evidence>
<proteinExistence type="inferred from homology"/>
<dbReference type="Gene3D" id="2.40.30.10">
    <property type="entry name" value="Translation factors"/>
    <property type="match status" value="1"/>
</dbReference>